<dbReference type="Pfam" id="PF18327">
    <property type="entry name" value="PRODH"/>
    <property type="match status" value="1"/>
</dbReference>
<protein>
    <recommendedName>
        <fullName evidence="5">Bifunctional protein PutA</fullName>
    </recommendedName>
    <domain>
        <recommendedName>
            <fullName evidence="5">Proline dehydrogenase</fullName>
            <ecNumber evidence="5">1.5.5.2</ecNumber>
        </recommendedName>
        <alternativeName>
            <fullName evidence="5">Proline oxidase</fullName>
        </alternativeName>
    </domain>
    <domain>
        <recommendedName>
            <fullName evidence="5">Delta-1-pyrroline-5-carboxylate dehydrogenase</fullName>
            <shortName evidence="5">P5C dehydrogenase</shortName>
            <ecNumber evidence="5">1.2.1.88</ecNumber>
        </recommendedName>
        <alternativeName>
            <fullName evidence="5">L-glutamate gamma-semialdehyde dehydrogenase</fullName>
        </alternativeName>
    </domain>
</protein>
<dbReference type="SUPFAM" id="SSF81935">
    <property type="entry name" value="N-terminal domain of bifunctional PutA protein"/>
    <property type="match status" value="1"/>
</dbReference>
<dbReference type="GO" id="GO:0003842">
    <property type="term" value="F:L-glutamate gamma-semialdehyde dehydrogenase activity"/>
    <property type="evidence" value="ECO:0007669"/>
    <property type="project" value="UniProtKB-UniRule"/>
</dbReference>
<comment type="caution">
    <text evidence="11">The sequence shown here is derived from an EMBL/GenBank/DDBJ whole genome shotgun (WGS) entry which is preliminary data.</text>
</comment>
<dbReference type="PIRSF" id="PIRSF000197">
    <property type="entry name" value="Bifunct_PutA"/>
    <property type="match status" value="1"/>
</dbReference>
<dbReference type="InterPro" id="IPR050485">
    <property type="entry name" value="Proline_metab_enzyme"/>
</dbReference>
<dbReference type="eggNOG" id="COG0506">
    <property type="taxonomic scope" value="Bacteria"/>
</dbReference>
<dbReference type="Gene3D" id="3.40.309.10">
    <property type="entry name" value="Aldehyde Dehydrogenase, Chain A, domain 2"/>
    <property type="match status" value="1"/>
</dbReference>
<dbReference type="OrthoDB" id="9812625at2"/>
<keyword evidence="3 5" id="KW-0520">NAD</keyword>
<dbReference type="InterPro" id="IPR016160">
    <property type="entry name" value="Ald_DH_CS_CYS"/>
</dbReference>
<reference evidence="11 12" key="1">
    <citation type="journal article" date="2012" name="J. Bacteriol.">
        <title>Genome Sequence of Gallaecimonas xiamenensis Type Strain 3-C-1.</title>
        <authorList>
            <person name="Lai Q."/>
            <person name="Wang L."/>
            <person name="Wang W."/>
            <person name="Shao Z."/>
        </authorList>
    </citation>
    <scope>NUCLEOTIDE SEQUENCE [LARGE SCALE GENOMIC DNA]</scope>
    <source>
        <strain evidence="11 12">3-C-1</strain>
    </source>
</reference>
<evidence type="ECO:0000259" key="9">
    <source>
        <dbReference type="Pfam" id="PF14850"/>
    </source>
</evidence>
<dbReference type="InterPro" id="IPR016161">
    <property type="entry name" value="Ald_DH/histidinol_DH"/>
</dbReference>
<dbReference type="EC" id="1.2.1.88" evidence="5"/>
<dbReference type="STRING" id="745411.B3C1_14118"/>
<dbReference type="Gene3D" id="3.40.605.10">
    <property type="entry name" value="Aldehyde Dehydrogenase, Chain A, domain 1"/>
    <property type="match status" value="1"/>
</dbReference>
<keyword evidence="5" id="KW-0274">FAD</keyword>
<dbReference type="eggNOG" id="COG4230">
    <property type="taxonomic scope" value="Bacteria"/>
</dbReference>
<proteinExistence type="inferred from homology"/>
<feature type="domain" description="Proline dehydrogenase" evidence="8">
    <location>
        <begin position="196"/>
        <end position="491"/>
    </location>
</feature>
<dbReference type="InterPro" id="IPR029041">
    <property type="entry name" value="FAD-linked_oxidoreductase-like"/>
</dbReference>
<dbReference type="AlphaFoldDB" id="K2JHY0"/>
<keyword evidence="5" id="KW-0678">Repressor</keyword>
<dbReference type="GO" id="GO:0003677">
    <property type="term" value="F:DNA binding"/>
    <property type="evidence" value="ECO:0007669"/>
    <property type="project" value="UniProtKB-KW"/>
</dbReference>
<keyword evidence="5" id="KW-0805">Transcription regulation</keyword>
<dbReference type="GO" id="GO:0004657">
    <property type="term" value="F:proline dehydrogenase activity"/>
    <property type="evidence" value="ECO:0007669"/>
    <property type="project" value="UniProtKB-UniRule"/>
</dbReference>
<dbReference type="InterPro" id="IPR002872">
    <property type="entry name" value="Proline_DH_dom"/>
</dbReference>
<dbReference type="GO" id="GO:0009898">
    <property type="term" value="C:cytoplasmic side of plasma membrane"/>
    <property type="evidence" value="ECO:0007669"/>
    <property type="project" value="TreeGrafter"/>
</dbReference>
<dbReference type="PATRIC" id="fig|745411.4.peg.2778"/>
<dbReference type="UniPathway" id="UPA00261">
    <property type="reaction ID" value="UER00373"/>
</dbReference>
<evidence type="ECO:0000256" key="6">
    <source>
        <dbReference type="PIRSR" id="PIRSR000197-1"/>
    </source>
</evidence>
<dbReference type="FunFam" id="3.40.309.10:FF:000005">
    <property type="entry name" value="1-pyrroline-5-carboxylate dehydrogenase 1"/>
    <property type="match status" value="1"/>
</dbReference>
<dbReference type="InterPro" id="IPR015590">
    <property type="entry name" value="Aldehyde_DH_dom"/>
</dbReference>
<dbReference type="Proteomes" id="UP000006755">
    <property type="component" value="Unassembled WGS sequence"/>
</dbReference>
<dbReference type="PROSITE" id="PS00070">
    <property type="entry name" value="ALDEHYDE_DEHYDR_CYS"/>
    <property type="match status" value="1"/>
</dbReference>
<keyword evidence="5" id="KW-0285">Flavoprotein</keyword>
<evidence type="ECO:0000256" key="5">
    <source>
        <dbReference type="PIRNR" id="PIRNR000197"/>
    </source>
</evidence>
<keyword evidence="12" id="KW-1185">Reference proteome</keyword>
<comment type="catalytic activity">
    <reaction evidence="4 5">
        <text>L-glutamate 5-semialdehyde + NAD(+) + H2O = L-glutamate + NADH + 2 H(+)</text>
        <dbReference type="Rhea" id="RHEA:30235"/>
        <dbReference type="ChEBI" id="CHEBI:15377"/>
        <dbReference type="ChEBI" id="CHEBI:15378"/>
        <dbReference type="ChEBI" id="CHEBI:29985"/>
        <dbReference type="ChEBI" id="CHEBI:57540"/>
        <dbReference type="ChEBI" id="CHEBI:57945"/>
        <dbReference type="ChEBI" id="CHEBI:58066"/>
        <dbReference type="EC" id="1.2.1.88"/>
    </reaction>
</comment>
<dbReference type="Gene3D" id="3.20.20.220">
    <property type="match status" value="1"/>
</dbReference>
<feature type="active site" evidence="6">
    <location>
        <position position="842"/>
    </location>
</feature>
<dbReference type="SUPFAM" id="SSF51730">
    <property type="entry name" value="FAD-linked oxidoreductase"/>
    <property type="match status" value="1"/>
</dbReference>
<keyword evidence="5" id="KW-0804">Transcription</keyword>
<accession>K2JHY0</accession>
<dbReference type="InterPro" id="IPR024089">
    <property type="entry name" value="PRODH_PutA_dom_I/II"/>
</dbReference>
<keyword evidence="5" id="KW-0642">Proline metabolism</keyword>
<dbReference type="InterPro" id="IPR024090">
    <property type="entry name" value="PRODH_PutA_dom_I"/>
</dbReference>
<dbReference type="NCBIfam" id="TIGR01238">
    <property type="entry name" value="D1pyr5carbox3"/>
    <property type="match status" value="1"/>
</dbReference>
<comment type="similarity">
    <text evidence="5">In the C-terminal section; belongs to the aldehyde dehydrogenase family.</text>
</comment>
<dbReference type="EC" id="1.5.5.2" evidence="5"/>
<dbReference type="Pfam" id="PF00171">
    <property type="entry name" value="Aldedh"/>
    <property type="match status" value="1"/>
</dbReference>
<sequence length="1054" mass="114169">MFNASQVVAPDFQVPSLDALRQAITDNYQVDEEQYLTELLKLVPSDEAQTAAITADTERLVTKIRAHHDNGDGIQAFLQQYSLDTQEGIILMCLAEALLRIPDPDTADALIKDKLSGADWARHFNQSESLLVNASTWGLMLTGKVITMDRRIDGSPANLLNRMVNRLGEPVVRKAMYAAMKIMGKQFVLGRTIKEALKNSQKSRKLGYTHSYDMLGEAALTAKDAQKYFNDYASAIAALGSAEYDESQAPRPTISIKLSALHPRYDVQNVDRVRTEMVEIVRQLVEKARAANIGLQIDAEEADRLEISLDIFEAVYRSDAAKGWGNFGLVVQAFSKRALPVLLWLTRLGKEQGDLIPVRLVKGAYWDTEIKLCQAAGLTGYPVYTRKASTDASYLACARFLLSEHTQGVIYPQFASHNAQTVVAIKTMAAGRAFEYQRLWGMGDELYDTVLEENKGQHVRIYAPVGSHKDLLPYLVRRLLENGANSSFVHKLVDPKTPVASLATHPMKTLAEAPSLANHKIPMPDAIYGTRKNSGGINLHIQSEAQPFHDAMAPFQTHQWQAAPIVAGKEMAGELQKVRSPQNNEDLVGTVAFAGNDAVKAALDSAHAAFPAWRRSNVEDRAKALEKFADLMEEHRAELIALVTREAGRILQDGIDEVREAVDFCRYYAQQARKMFNGAEVLPGPTGELNELYVQGKGVFVCISPWNFPLAIFVGQVAAALATGNTVLAKPAEQTCLVAYRAIQLALEAGIPGDVLHFLPGTGATVGSALTGDDRIAGVVFTGSTATAKAINKALADHEGAIKTLIAETGGQNAMIVDSTALPEQVVNDVIGSAFTSAGQRCSALRVLYVQDDVADRILELLKGAMQELVVADPWQYKTDIGPVIDAKAKGLLDEHLEALKAFAKPIATAPVSDEVAAKGSFVAPTAVEIAGIHQLSKENFGPILHVVRFKASELDAVIDAINDTGYGLTLGVHSRNEGLALEIADKANVGNCYINRNQIGAMVGTQPFGGQGLSGTGPKAGGPHYLFRFVTEKTRTNNITAVGGNATLLTLGE</sequence>
<keyword evidence="5" id="KW-0238">DNA-binding</keyword>
<evidence type="ECO:0000259" key="8">
    <source>
        <dbReference type="Pfam" id="PF01619"/>
    </source>
</evidence>
<feature type="domain" description="Proline dehydrogenase PutA" evidence="9">
    <location>
        <begin position="74"/>
        <end position="187"/>
    </location>
</feature>
<evidence type="ECO:0000259" key="10">
    <source>
        <dbReference type="Pfam" id="PF18327"/>
    </source>
</evidence>
<dbReference type="Pfam" id="PF01619">
    <property type="entry name" value="Pro_dh"/>
    <property type="match status" value="1"/>
</dbReference>
<evidence type="ECO:0000256" key="4">
    <source>
        <dbReference type="ARBA" id="ARBA00048142"/>
    </source>
</evidence>
<comment type="similarity">
    <text evidence="5">In the N-terminal section; belongs to the proline dehydrogenase family.</text>
</comment>
<dbReference type="PANTHER" id="PTHR42862">
    <property type="entry name" value="DELTA-1-PYRROLINE-5-CARBOXYLATE DEHYDROGENASE 1, ISOFORM A-RELATED"/>
    <property type="match status" value="1"/>
</dbReference>
<dbReference type="Pfam" id="PF14850">
    <property type="entry name" value="Pro_dh-DNA_bdg"/>
    <property type="match status" value="1"/>
</dbReference>
<dbReference type="SUPFAM" id="SSF53720">
    <property type="entry name" value="ALDH-like"/>
    <property type="match status" value="1"/>
</dbReference>
<comment type="cofactor">
    <cofactor evidence="5">
        <name>FAD</name>
        <dbReference type="ChEBI" id="CHEBI:57692"/>
    </cofactor>
</comment>
<dbReference type="GO" id="GO:0010133">
    <property type="term" value="P:L-proline catabolic process to L-glutamate"/>
    <property type="evidence" value="ECO:0007669"/>
    <property type="project" value="UniProtKB-UniRule"/>
</dbReference>
<dbReference type="InterPro" id="IPR025703">
    <property type="entry name" value="Bifunct_PutA"/>
</dbReference>
<dbReference type="GO" id="GO:0003700">
    <property type="term" value="F:DNA-binding transcription factor activity"/>
    <property type="evidence" value="ECO:0007669"/>
    <property type="project" value="InterPro"/>
</dbReference>
<comment type="pathway">
    <text evidence="5">Amino-acid degradation; L-proline degradation into L-glutamate; L-glutamate from L-proline: step 1/2.</text>
</comment>
<evidence type="ECO:0000256" key="1">
    <source>
        <dbReference type="ARBA" id="ARBA00004786"/>
    </source>
</evidence>
<dbReference type="PANTHER" id="PTHR42862:SF1">
    <property type="entry name" value="DELTA-1-PYRROLINE-5-CARBOXYLATE DEHYDROGENASE 2, ISOFORM A-RELATED"/>
    <property type="match status" value="1"/>
</dbReference>
<dbReference type="InterPro" id="IPR005933">
    <property type="entry name" value="PutA_C"/>
</dbReference>
<dbReference type="InterPro" id="IPR016162">
    <property type="entry name" value="Ald_DH_N"/>
</dbReference>
<name>K2JHY0_9GAMM</name>
<comment type="pathway">
    <text evidence="1 5">Amino-acid degradation; L-proline degradation into L-glutamate; L-glutamate from L-proline: step 2/2.</text>
</comment>
<organism evidence="11 12">
    <name type="scientific">Gallaecimonas xiamenensis 3-C-1</name>
    <dbReference type="NCBI Taxonomy" id="745411"/>
    <lineage>
        <taxon>Bacteria</taxon>
        <taxon>Pseudomonadati</taxon>
        <taxon>Pseudomonadota</taxon>
        <taxon>Gammaproteobacteria</taxon>
        <taxon>Enterobacterales</taxon>
        <taxon>Gallaecimonadaceae</taxon>
        <taxon>Gallaecimonas</taxon>
    </lineage>
</organism>
<comment type="function">
    <text evidence="5">Oxidizes proline to glutamate for use as a carbon and nitrogen source.</text>
</comment>
<feature type="domain" description="Proline utilization A proline dehydrogenase N-terminal" evidence="10">
    <location>
        <begin position="19"/>
        <end position="65"/>
    </location>
</feature>
<feature type="active site" evidence="6">
    <location>
        <position position="808"/>
    </location>
</feature>
<evidence type="ECO:0000313" key="11">
    <source>
        <dbReference type="EMBL" id="EKE70244.1"/>
    </source>
</evidence>
<dbReference type="EMBL" id="AMRI01000021">
    <property type="protein sequence ID" value="EKE70244.1"/>
    <property type="molecule type" value="Genomic_DNA"/>
</dbReference>
<evidence type="ECO:0000256" key="3">
    <source>
        <dbReference type="ARBA" id="ARBA00023027"/>
    </source>
</evidence>
<dbReference type="NCBIfam" id="NF008869">
    <property type="entry name" value="PRK11904.1"/>
    <property type="match status" value="1"/>
</dbReference>
<evidence type="ECO:0000256" key="2">
    <source>
        <dbReference type="ARBA" id="ARBA00023002"/>
    </source>
</evidence>
<dbReference type="CDD" id="cd07125">
    <property type="entry name" value="ALDH_PutA-P5CDH"/>
    <property type="match status" value="1"/>
</dbReference>
<dbReference type="RefSeq" id="WP_008485642.1">
    <property type="nucleotide sequence ID" value="NZ_AMRI01000021.1"/>
</dbReference>
<dbReference type="InterPro" id="IPR041349">
    <property type="entry name" value="PRODH"/>
</dbReference>
<comment type="catalytic activity">
    <reaction evidence="5">
        <text>L-proline + a quinone = (S)-1-pyrroline-5-carboxylate + a quinol + H(+)</text>
        <dbReference type="Rhea" id="RHEA:23784"/>
        <dbReference type="ChEBI" id="CHEBI:15378"/>
        <dbReference type="ChEBI" id="CHEBI:17388"/>
        <dbReference type="ChEBI" id="CHEBI:24646"/>
        <dbReference type="ChEBI" id="CHEBI:60039"/>
        <dbReference type="ChEBI" id="CHEBI:132124"/>
        <dbReference type="EC" id="1.5.5.2"/>
    </reaction>
</comment>
<evidence type="ECO:0000259" key="7">
    <source>
        <dbReference type="Pfam" id="PF00171"/>
    </source>
</evidence>
<dbReference type="InterPro" id="IPR024082">
    <property type="entry name" value="PRODH_PutA_dom_II"/>
</dbReference>
<dbReference type="Gene3D" id="1.20.5.550">
    <property type="entry name" value="Single Helix bin"/>
    <property type="match status" value="1"/>
</dbReference>
<dbReference type="InterPro" id="IPR016163">
    <property type="entry name" value="Ald_DH_C"/>
</dbReference>
<gene>
    <name evidence="11" type="ORF">B3C1_14118</name>
</gene>
<dbReference type="Gene3D" id="1.20.5.460">
    <property type="entry name" value="Single helix bin"/>
    <property type="match status" value="1"/>
</dbReference>
<feature type="domain" description="Aldehyde dehydrogenase" evidence="7">
    <location>
        <begin position="576"/>
        <end position="1034"/>
    </location>
</feature>
<keyword evidence="2 5" id="KW-0560">Oxidoreductase</keyword>
<evidence type="ECO:0000313" key="12">
    <source>
        <dbReference type="Proteomes" id="UP000006755"/>
    </source>
</evidence>